<gene>
    <name evidence="11" type="ORF">ANOM_006432</name>
</gene>
<dbReference type="PROSITE" id="PS50297">
    <property type="entry name" value="ANK_REP_REGION"/>
    <property type="match status" value="1"/>
</dbReference>
<reference evidence="11 12" key="1">
    <citation type="submission" date="2014-06" db="EMBL/GenBank/DDBJ databases">
        <title>The Genome of the Aflatoxigenic Filamentous Fungus Aspergillus nomius.</title>
        <authorList>
            <person name="Moore M.G."/>
            <person name="Shannon B.M."/>
            <person name="Brian M.M."/>
        </authorList>
    </citation>
    <scope>NUCLEOTIDE SEQUENCE [LARGE SCALE GENOMIC DNA]</scope>
    <source>
        <strain evidence="11 12">NRRL 13137</strain>
    </source>
</reference>
<dbReference type="Pfam" id="PF00704">
    <property type="entry name" value="Glyco_hydro_18"/>
    <property type="match status" value="1"/>
</dbReference>
<feature type="chain" id="PRO_5005553173" description="chitinase" evidence="8">
    <location>
        <begin position="22"/>
        <end position="1773"/>
    </location>
</feature>
<evidence type="ECO:0000256" key="4">
    <source>
        <dbReference type="ARBA" id="ARBA00023026"/>
    </source>
</evidence>
<comment type="similarity">
    <text evidence="1">Belongs to the glycosyl hydrolase 18 family. Chitinase class V subfamily.</text>
</comment>
<dbReference type="InterPro" id="IPR002110">
    <property type="entry name" value="Ankyrin_rpt"/>
</dbReference>
<dbReference type="SUPFAM" id="SSF57016">
    <property type="entry name" value="Plant lectins/antimicrobial peptides"/>
    <property type="match status" value="1"/>
</dbReference>
<evidence type="ECO:0000256" key="5">
    <source>
        <dbReference type="PROSITE-ProRule" id="PRU00023"/>
    </source>
</evidence>
<feature type="repeat" description="ANK" evidence="5">
    <location>
        <begin position="1440"/>
        <end position="1472"/>
    </location>
</feature>
<dbReference type="CDD" id="cd06922">
    <property type="entry name" value="ChtBD1_GH18_1"/>
    <property type="match status" value="1"/>
</dbReference>
<proteinExistence type="inferred from homology"/>
<evidence type="ECO:0000313" key="12">
    <source>
        <dbReference type="Proteomes" id="UP000037505"/>
    </source>
</evidence>
<dbReference type="GO" id="GO:0005576">
    <property type="term" value="C:extracellular region"/>
    <property type="evidence" value="ECO:0007669"/>
    <property type="project" value="TreeGrafter"/>
</dbReference>
<dbReference type="SMART" id="SM00248">
    <property type="entry name" value="ANK"/>
    <property type="match status" value="10"/>
</dbReference>
<dbReference type="SMART" id="SM00636">
    <property type="entry name" value="Glyco_18"/>
    <property type="match status" value="1"/>
</dbReference>
<dbReference type="GO" id="GO:0008843">
    <property type="term" value="F:endochitinase activity"/>
    <property type="evidence" value="ECO:0007669"/>
    <property type="project" value="UniProtKB-EC"/>
</dbReference>
<name>A0A0L1IYP4_ASPN3</name>
<evidence type="ECO:0000259" key="10">
    <source>
        <dbReference type="PROSITE" id="PS51910"/>
    </source>
</evidence>
<evidence type="ECO:0000256" key="1">
    <source>
        <dbReference type="ARBA" id="ARBA00008682"/>
    </source>
</evidence>
<dbReference type="PROSITE" id="PS50088">
    <property type="entry name" value="ANK_REPEAT"/>
    <property type="match status" value="4"/>
</dbReference>
<dbReference type="Gene3D" id="3.20.20.80">
    <property type="entry name" value="Glycosidases"/>
    <property type="match status" value="1"/>
</dbReference>
<dbReference type="SMART" id="SM00270">
    <property type="entry name" value="ChtBD1"/>
    <property type="match status" value="1"/>
</dbReference>
<dbReference type="InterPro" id="IPR018371">
    <property type="entry name" value="Chitin-binding_1_CS"/>
</dbReference>
<organism evidence="11 12">
    <name type="scientific">Aspergillus nomiae NRRL (strain ATCC 15546 / NRRL 13137 / CBS 260.88 / M93)</name>
    <dbReference type="NCBI Taxonomy" id="1509407"/>
    <lineage>
        <taxon>Eukaryota</taxon>
        <taxon>Fungi</taxon>
        <taxon>Dikarya</taxon>
        <taxon>Ascomycota</taxon>
        <taxon>Pezizomycotina</taxon>
        <taxon>Eurotiomycetes</taxon>
        <taxon>Eurotiomycetidae</taxon>
        <taxon>Eurotiales</taxon>
        <taxon>Aspergillaceae</taxon>
        <taxon>Aspergillus</taxon>
        <taxon>Aspergillus subgen. Circumdati</taxon>
    </lineage>
</organism>
<dbReference type="STRING" id="1509407.A0A0L1IYP4"/>
<protein>
    <recommendedName>
        <fullName evidence="2">chitinase</fullName>
        <ecNumber evidence="2">3.2.1.14</ecNumber>
    </recommendedName>
</protein>
<dbReference type="SUPFAM" id="SSF54556">
    <property type="entry name" value="Chitinase insertion domain"/>
    <property type="match status" value="1"/>
</dbReference>
<evidence type="ECO:0000256" key="8">
    <source>
        <dbReference type="SAM" id="SignalP"/>
    </source>
</evidence>
<keyword evidence="5" id="KW-0040">ANK repeat</keyword>
<dbReference type="Gene3D" id="1.25.40.20">
    <property type="entry name" value="Ankyrin repeat-containing domain"/>
    <property type="match status" value="1"/>
</dbReference>
<keyword evidence="3 6" id="KW-0147">Chitin-binding</keyword>
<dbReference type="Proteomes" id="UP000037505">
    <property type="component" value="Unassembled WGS sequence"/>
</dbReference>
<dbReference type="GO" id="GO:0008061">
    <property type="term" value="F:chitin binding"/>
    <property type="evidence" value="ECO:0007669"/>
    <property type="project" value="UniProtKB-UniRule"/>
</dbReference>
<sequence>MLSSVILVLLTGLGFFSSVIADTYCSADVPCEIGCCGKNNVCGLGPDYCAEDKCINNCDAKAECNPGDWDNKYINATTCPLNVCCSKFGFCGTTEEFCGNKTVSRPSCDASSQQITRVIGYYNSAAATRPCGAMIPQAIPQGVYSHLYFAFVSIDPDTFEVIPASEGDTMLYPQLEALQIRDMGQELWLSIGGWDFSDAGTPTATTFSDLVNADSKKQNAFFSSLTNFMTTWGFTGIDIDWEYPAADDRNGRPQDYKAFPKFMANLKKALSDYQFGLSVTLPTSYWYLQHFDLESLDKSVDWFNFMSYDLHGTWDMGNKWTGAYLDAHTNLTEIKTALDLLWRNDIKPSKVNMGMAFYGRSVTLASPSCTEPGCSYLSAGDKRACSNTAGVLFNNEIQQIIRDNDVTPTLYKDAAVKTLTWDNDQWVSYDDEDTWRLKAEFAKSECLGGVLVWSIDNDDSNYTFSHGLAAALGNEINLDTTTGLTGHSFGERKSTSSSSDKGQDQYCRFINCGEVCPSGFTEVTRADKKKDLMLDSTTCPSGKHQTQTLCCPTSTEVPTCQWRGFHNNGKCKGGCNSDEAEIGTVGAGCKSGYQSACCTITDSVRPWTKCTWTESCHGDLTCPAGYPNFVVGSRDGWGGQKSCNGGKNYNYCCQGDTAPPDVFTDCEWHGHGVTFTNDKYCSTHCPAGSIRIAEEDISIFMGSDKTAQTSDCLFGREAYCCKGKMKKTNTPRGDPPTTYQDQTARELDAYLTMFLMNPVCPSGWDSEYSYTYSSSLVTRDKKPITDEGVVLTFLVPILAAWATSQFPRQDLTDIINSCFATFGYQSSAGNLTDLQGVIFGYGVGDSWSGGPITDVNSLMAGYLCNLKESANGLENIQTAASLLCESNDDSSSLSARRVTVLSMDDRSENGEEPGISLILNGILNGELSLHYCRWLRAGGRDILELAFWIGPTPGVTPSNQLRSQYIDTSHTAATDRWIIFHLHFQIDGRVFYTGTSDSNRPTQWHPGVTTIDVYHSQTVTRPGVVTHGRRADQRAEFRYSTSYDPTGNINTGVMQNYNARTHVLQCPIPQRDQGVRGRGVRGRWYIGVGREREIGIARQGGTRQPFGYAELLDRFGMWMWNQGIFSVHQLGRLYPILEDPTHPYGGDGEWSVSESFPATREHNPREGAYDENWLPDGSTPANFPHTGSEAGPVPGEFTLDINTHNPSVPFPFHFQLFSSLSIFYFIHPTILREIMSYGQFHSPYSPQVVGEPRDSGLRDTDGSIMYETEEKVLREEIIRRNDVETLKQYIGQYPNTGLEPEPAYYYPDVFFVATQYGCIDALRVLLAYYHANLDKAVPLERRDIVLLNVACKFSQLETAQFLLDSQPPLGNIHDKSPGGETALLSAAESFTWPGEVTSDQIKERLVRSEELMYMLLDRGASVNDVTMDQNEYNAHLPPQPRDTVLSLAISRASYMLVKRLIEQGANIYAREEHTDSRFWFDVDLRDVTALHYGSIYWNIEGVKALLDHLGDAKIAEMVSARDSFGRLPLHWAAIGDDKLELEKYVREDDIAPRNVGIFKILLAANPRTINAQDNYGRTALHYVVINYTNGNRKGLKDIVQYLCENGADASISDYKGQTALHWLARRSPECDPIDTAVIDLLIAHGLDIHQTDKSGATALHIISMSLRQTQAVEYLLKLGADATTQDSEGNTPLHNLMKRPYFYGKNVTLAQKIAAQDEITAALQEAGKVDLMGQPNAAGQTPQQLRAKIRARWQEAEEKKVERDAREVQGHGH</sequence>
<feature type="domain" description="GH18" evidence="10">
    <location>
        <begin position="116"/>
        <end position="475"/>
    </location>
</feature>
<accession>A0A0L1IYP4</accession>
<dbReference type="InterPro" id="IPR011583">
    <property type="entry name" value="Chitinase_II/V-like_cat"/>
</dbReference>
<dbReference type="CDD" id="cd00035">
    <property type="entry name" value="ChtBD1"/>
    <property type="match status" value="1"/>
</dbReference>
<dbReference type="PROSITE" id="PS50941">
    <property type="entry name" value="CHIT_BIND_I_2"/>
    <property type="match status" value="1"/>
</dbReference>
<dbReference type="InterPro" id="IPR001002">
    <property type="entry name" value="Chitin-bd_1"/>
</dbReference>
<keyword evidence="6" id="KW-1015">Disulfide bond</keyword>
<dbReference type="GeneID" id="26808236"/>
<dbReference type="InterPro" id="IPR036861">
    <property type="entry name" value="Endochitinase-like_sf"/>
</dbReference>
<comment type="caution">
    <text evidence="11">The sequence shown here is derived from an EMBL/GenBank/DDBJ whole genome shotgun (WGS) entry which is preliminary data.</text>
</comment>
<dbReference type="PANTHER" id="PTHR11177:SF389">
    <property type="entry name" value="CHITINASE"/>
    <property type="match status" value="1"/>
</dbReference>
<feature type="signal peptide" evidence="8">
    <location>
        <begin position="1"/>
        <end position="21"/>
    </location>
</feature>
<dbReference type="EMBL" id="JNOM01000197">
    <property type="protein sequence ID" value="KNG84622.1"/>
    <property type="molecule type" value="Genomic_DNA"/>
</dbReference>
<dbReference type="InterPro" id="IPR036770">
    <property type="entry name" value="Ankyrin_rpt-contain_sf"/>
</dbReference>
<feature type="repeat" description="ANK" evidence="5">
    <location>
        <begin position="1615"/>
        <end position="1653"/>
    </location>
</feature>
<dbReference type="InterPro" id="IPR001223">
    <property type="entry name" value="Glyco_hydro18_cat"/>
</dbReference>
<evidence type="ECO:0000256" key="2">
    <source>
        <dbReference type="ARBA" id="ARBA00012729"/>
    </source>
</evidence>
<feature type="region of interest" description="Disordered" evidence="7">
    <location>
        <begin position="1754"/>
        <end position="1773"/>
    </location>
</feature>
<dbReference type="RefSeq" id="XP_015405545.1">
    <property type="nucleotide sequence ID" value="XM_015551688.1"/>
</dbReference>
<feature type="domain" description="Chitin-binding type-1" evidence="9">
    <location>
        <begin position="61"/>
        <end position="110"/>
    </location>
</feature>
<dbReference type="PROSITE" id="PS00026">
    <property type="entry name" value="CHIT_BIND_I_1"/>
    <property type="match status" value="1"/>
</dbReference>
<evidence type="ECO:0000256" key="3">
    <source>
        <dbReference type="ARBA" id="ARBA00022669"/>
    </source>
</evidence>
<dbReference type="Gene3D" id="3.10.50.10">
    <property type="match status" value="1"/>
</dbReference>
<dbReference type="GO" id="GO:0006032">
    <property type="term" value="P:chitin catabolic process"/>
    <property type="evidence" value="ECO:0007669"/>
    <property type="project" value="TreeGrafter"/>
</dbReference>
<feature type="disulfide bond" evidence="6">
    <location>
        <begin position="84"/>
        <end position="98"/>
    </location>
</feature>
<keyword evidence="4" id="KW-0843">Virulence</keyword>
<dbReference type="OrthoDB" id="73875at2759"/>
<dbReference type="InterPro" id="IPR029070">
    <property type="entry name" value="Chitinase_insertion_sf"/>
</dbReference>
<feature type="repeat" description="ANK" evidence="5">
    <location>
        <begin position="1575"/>
        <end position="1614"/>
    </location>
</feature>
<dbReference type="InterPro" id="IPR017853">
    <property type="entry name" value="GH"/>
</dbReference>
<keyword evidence="8" id="KW-0732">Signal</keyword>
<dbReference type="InterPro" id="IPR050314">
    <property type="entry name" value="Glycosyl_Hydrlase_18"/>
</dbReference>
<dbReference type="Pfam" id="PF00187">
    <property type="entry name" value="Chitin_bind_1"/>
    <property type="match status" value="1"/>
</dbReference>
<evidence type="ECO:0000256" key="7">
    <source>
        <dbReference type="SAM" id="MobiDB-lite"/>
    </source>
</evidence>
<dbReference type="Gene3D" id="3.30.60.10">
    <property type="entry name" value="Endochitinase-like"/>
    <property type="match status" value="1"/>
</dbReference>
<evidence type="ECO:0000259" key="9">
    <source>
        <dbReference type="PROSITE" id="PS50941"/>
    </source>
</evidence>
<evidence type="ECO:0000256" key="6">
    <source>
        <dbReference type="PROSITE-ProRule" id="PRU00261"/>
    </source>
</evidence>
<feature type="disulfide bond" evidence="6">
    <location>
        <begin position="79"/>
        <end position="91"/>
    </location>
</feature>
<dbReference type="PROSITE" id="PS51910">
    <property type="entry name" value="GH18_2"/>
    <property type="match status" value="1"/>
</dbReference>
<dbReference type="PANTHER" id="PTHR11177">
    <property type="entry name" value="CHITINASE"/>
    <property type="match status" value="1"/>
</dbReference>
<dbReference type="EC" id="3.2.1.14" evidence="2"/>
<dbReference type="GO" id="GO:0005975">
    <property type="term" value="P:carbohydrate metabolic process"/>
    <property type="evidence" value="ECO:0007669"/>
    <property type="project" value="InterPro"/>
</dbReference>
<dbReference type="Pfam" id="PF12796">
    <property type="entry name" value="Ank_2"/>
    <property type="match status" value="2"/>
</dbReference>
<feature type="repeat" description="ANK" evidence="5">
    <location>
        <begin position="1654"/>
        <end position="1687"/>
    </location>
</feature>
<comment type="caution">
    <text evidence="6">Lacks conserved residue(s) required for the propagation of feature annotation.</text>
</comment>
<evidence type="ECO:0000313" key="11">
    <source>
        <dbReference type="EMBL" id="KNG84622.1"/>
    </source>
</evidence>
<dbReference type="SUPFAM" id="SSF51445">
    <property type="entry name" value="(Trans)glycosidases"/>
    <property type="match status" value="1"/>
</dbReference>
<dbReference type="SUPFAM" id="SSF48403">
    <property type="entry name" value="Ankyrin repeat"/>
    <property type="match status" value="1"/>
</dbReference>
<keyword evidence="12" id="KW-1185">Reference proteome</keyword>